<dbReference type="Pfam" id="PF02653">
    <property type="entry name" value="BPD_transp_2"/>
    <property type="match status" value="1"/>
</dbReference>
<feature type="transmembrane region" description="Helical" evidence="6">
    <location>
        <begin position="105"/>
        <end position="127"/>
    </location>
</feature>
<dbReference type="CDD" id="cd06579">
    <property type="entry name" value="TM_PBP1_transp_AraH_like"/>
    <property type="match status" value="1"/>
</dbReference>
<dbReference type="EMBL" id="JPRF03000001">
    <property type="protein sequence ID" value="OEV39500.1"/>
    <property type="molecule type" value="Genomic_DNA"/>
</dbReference>
<comment type="subcellular location">
    <subcellularLocation>
        <location evidence="1">Cell membrane</location>
        <topology evidence="1">Multi-pass membrane protein</topology>
    </subcellularLocation>
</comment>
<dbReference type="PANTHER" id="PTHR32196:SF19">
    <property type="entry name" value="GALACTOFURANOSE TRANSPORTER PERMEASE PROTEIN YTFT"/>
    <property type="match status" value="1"/>
</dbReference>
<feature type="transmembrane region" description="Helical" evidence="6">
    <location>
        <begin position="81"/>
        <end position="99"/>
    </location>
</feature>
<dbReference type="GO" id="GO:0005886">
    <property type="term" value="C:plasma membrane"/>
    <property type="evidence" value="ECO:0007669"/>
    <property type="project" value="UniProtKB-SubCell"/>
</dbReference>
<evidence type="ECO:0000256" key="3">
    <source>
        <dbReference type="ARBA" id="ARBA00022692"/>
    </source>
</evidence>
<reference evidence="7" key="1">
    <citation type="submission" date="2016-08" db="EMBL/GenBank/DDBJ databases">
        <title>Sequencing, Assembly and Comparative Genomics of S. aureofaciens ATCC 10762.</title>
        <authorList>
            <person name="Gradnigo J.S."/>
            <person name="Johnson N."/>
            <person name="Somerville G.A."/>
        </authorList>
    </citation>
    <scope>NUCLEOTIDE SEQUENCE [LARGE SCALE GENOMIC DNA]</scope>
    <source>
        <strain evidence="7">ATCC 10762</strain>
    </source>
</reference>
<evidence type="ECO:0000256" key="4">
    <source>
        <dbReference type="ARBA" id="ARBA00022989"/>
    </source>
</evidence>
<feature type="transmembrane region" description="Helical" evidence="6">
    <location>
        <begin position="259"/>
        <end position="278"/>
    </location>
</feature>
<proteinExistence type="predicted"/>
<name>A0A1E7NFL5_KITAU</name>
<evidence type="ECO:0000256" key="6">
    <source>
        <dbReference type="SAM" id="Phobius"/>
    </source>
</evidence>
<keyword evidence="3 6" id="KW-0812">Transmembrane</keyword>
<dbReference type="AlphaFoldDB" id="A0A1E7NFL5"/>
<feature type="transmembrane region" description="Helical" evidence="6">
    <location>
        <begin position="177"/>
        <end position="198"/>
    </location>
</feature>
<protein>
    <submittedName>
        <fullName evidence="7">Sugar ABC transporter permease</fullName>
    </submittedName>
</protein>
<dbReference type="GO" id="GO:0022857">
    <property type="term" value="F:transmembrane transporter activity"/>
    <property type="evidence" value="ECO:0007669"/>
    <property type="project" value="InterPro"/>
</dbReference>
<accession>A0A1E7NFL5</accession>
<dbReference type="RefSeq" id="WP_030285835.1">
    <property type="nucleotide sequence ID" value="NZ_JBEZYM010000016.1"/>
</dbReference>
<organism evidence="7 8">
    <name type="scientific">Kitasatospora aureofaciens</name>
    <name type="common">Streptomyces aureofaciens</name>
    <dbReference type="NCBI Taxonomy" id="1894"/>
    <lineage>
        <taxon>Bacteria</taxon>
        <taxon>Bacillati</taxon>
        <taxon>Actinomycetota</taxon>
        <taxon>Actinomycetes</taxon>
        <taxon>Kitasatosporales</taxon>
        <taxon>Streptomycetaceae</taxon>
        <taxon>Kitasatospora</taxon>
    </lineage>
</organism>
<evidence type="ECO:0000313" key="7">
    <source>
        <dbReference type="EMBL" id="OEV39500.1"/>
    </source>
</evidence>
<dbReference type="InterPro" id="IPR001851">
    <property type="entry name" value="ABC_transp_permease"/>
</dbReference>
<feature type="transmembrane region" description="Helical" evidence="6">
    <location>
        <begin position="313"/>
        <end position="333"/>
    </location>
</feature>
<feature type="transmembrane region" description="Helical" evidence="6">
    <location>
        <begin position="18"/>
        <end position="36"/>
    </location>
</feature>
<dbReference type="Proteomes" id="UP000037395">
    <property type="component" value="Unassembled WGS sequence"/>
</dbReference>
<sequence length="360" mass="36651">MTTAPTTPGARAVTRYRLFWPAAVLAVLLLANLAFTPDFFAVHLKDGHLYGSTIDILHFGAPLILVSLGMTLVIATGGIDLSVGSTVAIAGALACLHISEAADPASLGTVLGAVGIALGTAVLLGLANGVLVARVGVQPIIATLILMVAGRGVAQLITDGQIITITSEPYKLIGGGYWLAMPFAILLSGLVALLTALLTRSTALGLLLESVGGNPVASRLVGIRAMRLVGLVYVFSALCAALAGLMVSSNVSAADGNNAGLWIELDAILAVVIGGTSLNGGRFSIGGTVLGALIIQTLSTTVYTIGIPPETTLVFKAFVVITVCLIQSPNFRAKLARRGAGRRAGVRPSPATTTNREVGA</sequence>
<evidence type="ECO:0000256" key="2">
    <source>
        <dbReference type="ARBA" id="ARBA00022475"/>
    </source>
</evidence>
<keyword evidence="5 6" id="KW-0472">Membrane</keyword>
<feature type="transmembrane region" description="Helical" evidence="6">
    <location>
        <begin position="56"/>
        <end position="74"/>
    </location>
</feature>
<keyword evidence="8" id="KW-1185">Reference proteome</keyword>
<keyword evidence="2" id="KW-1003">Cell membrane</keyword>
<feature type="transmembrane region" description="Helical" evidence="6">
    <location>
        <begin position="228"/>
        <end position="247"/>
    </location>
</feature>
<dbReference type="PANTHER" id="PTHR32196">
    <property type="entry name" value="ABC TRANSPORTER PERMEASE PROTEIN YPHD-RELATED-RELATED"/>
    <property type="match status" value="1"/>
</dbReference>
<dbReference type="OrthoDB" id="9808136at2"/>
<keyword evidence="4 6" id="KW-1133">Transmembrane helix</keyword>
<evidence type="ECO:0000256" key="1">
    <source>
        <dbReference type="ARBA" id="ARBA00004651"/>
    </source>
</evidence>
<feature type="transmembrane region" description="Helical" evidence="6">
    <location>
        <begin position="139"/>
        <end position="157"/>
    </location>
</feature>
<comment type="caution">
    <text evidence="7">The sequence shown here is derived from an EMBL/GenBank/DDBJ whole genome shotgun (WGS) entry which is preliminary data.</text>
</comment>
<evidence type="ECO:0000256" key="5">
    <source>
        <dbReference type="ARBA" id="ARBA00023136"/>
    </source>
</evidence>
<gene>
    <name evidence="7" type="ORF">HS99_0002065</name>
</gene>
<evidence type="ECO:0000313" key="8">
    <source>
        <dbReference type="Proteomes" id="UP000037395"/>
    </source>
</evidence>
<feature type="transmembrane region" description="Helical" evidence="6">
    <location>
        <begin position="285"/>
        <end position="307"/>
    </location>
</feature>